<dbReference type="OrthoDB" id="10590507at2759"/>
<evidence type="ECO:0000313" key="4">
    <source>
        <dbReference type="WBParaSite" id="HPBE_0001994401-mRNA-1"/>
    </source>
</evidence>
<dbReference type="WBParaSite" id="HPBE_0001994401-mRNA-1">
    <property type="protein sequence ID" value="HPBE_0001994401-mRNA-1"/>
    <property type="gene ID" value="HPBE_0001994401"/>
</dbReference>
<proteinExistence type="predicted"/>
<dbReference type="AlphaFoldDB" id="A0A3P8CGE8"/>
<evidence type="ECO:0000256" key="1">
    <source>
        <dbReference type="SAM" id="MobiDB-lite"/>
    </source>
</evidence>
<evidence type="ECO:0000313" key="3">
    <source>
        <dbReference type="Proteomes" id="UP000050761"/>
    </source>
</evidence>
<reference evidence="4" key="2">
    <citation type="submission" date="2019-09" db="UniProtKB">
        <authorList>
            <consortium name="WormBaseParasite"/>
        </authorList>
    </citation>
    <scope>IDENTIFICATION</scope>
</reference>
<protein>
    <submittedName>
        <fullName evidence="4">N-acetyltransferase domain-containing protein</fullName>
    </submittedName>
</protein>
<feature type="region of interest" description="Disordered" evidence="1">
    <location>
        <begin position="33"/>
        <end position="61"/>
    </location>
</feature>
<dbReference type="Proteomes" id="UP000050761">
    <property type="component" value="Unassembled WGS sequence"/>
</dbReference>
<evidence type="ECO:0000313" key="2">
    <source>
        <dbReference type="EMBL" id="VDP17515.1"/>
    </source>
</evidence>
<accession>A0A3P8CGE8</accession>
<name>A0A3P8CGE8_HELPZ</name>
<reference evidence="2 3" key="1">
    <citation type="submission" date="2018-11" db="EMBL/GenBank/DDBJ databases">
        <authorList>
            <consortium name="Pathogen Informatics"/>
        </authorList>
    </citation>
    <scope>NUCLEOTIDE SEQUENCE [LARGE SCALE GENOMIC DNA]</scope>
</reference>
<gene>
    <name evidence="2" type="ORF">HPBE_LOCUS19943</name>
</gene>
<sequence>MAINAYELKLVNQFGVIHCIESLGQIKGKAPTLVPSSDAPGPSTQRTYSAPAPLQDPAPLRHPWTTLRASSRRTTHQRVQTNQQWTNWNNGMLDTTPEDFRHPLMHLHPWGHLVCPRPPRYANLSNECVTSSLAPDIYRPLRSSSYFAARFTRSLFPVHIKDPPSRNCKIPVMELQTLEATIAFRDESNRMIQATIDGTYKNLPVLYQIVATGHALGVVLEVKEIFVVGLDRRDLHRIILDHFSADIVTSLYGINPAYRNPERVLHCIPKAIAYDAGTLCFFKAYHFALITPAERQHIGLGMVVNLIERGGQIKTQAVLEGASDAVTIHHYFTIPT</sequence>
<dbReference type="EMBL" id="UZAH01031739">
    <property type="protein sequence ID" value="VDP17515.1"/>
    <property type="molecule type" value="Genomic_DNA"/>
</dbReference>
<organism evidence="2">
    <name type="scientific">Heligmosomoides polygyrus</name>
    <name type="common">Parasitic roundworm</name>
    <dbReference type="NCBI Taxonomy" id="6339"/>
    <lineage>
        <taxon>Eukaryota</taxon>
        <taxon>Metazoa</taxon>
        <taxon>Ecdysozoa</taxon>
        <taxon>Nematoda</taxon>
        <taxon>Chromadorea</taxon>
        <taxon>Rhabditida</taxon>
        <taxon>Rhabditina</taxon>
        <taxon>Rhabditomorpha</taxon>
        <taxon>Strongyloidea</taxon>
        <taxon>Heligmosomidae</taxon>
        <taxon>Heligmosomoides</taxon>
    </lineage>
</organism>
<keyword evidence="3" id="KW-1185">Reference proteome</keyword>